<dbReference type="SUPFAM" id="SSF140423">
    <property type="entry name" value="MW0975(SA0943)-like"/>
    <property type="match status" value="1"/>
</dbReference>
<proteinExistence type="predicted"/>
<dbReference type="Pfam" id="PF10368">
    <property type="entry name" value="YkyA"/>
    <property type="match status" value="1"/>
</dbReference>
<dbReference type="InterPro" id="IPR019454">
    <property type="entry name" value="Lipoprot_YkyA-like"/>
</dbReference>
<reference evidence="2 3" key="1">
    <citation type="submission" date="2023-06" db="EMBL/GenBank/DDBJ databases">
        <title>Sporosarcina sp. nov., isolated from Korean traditional fermented seafood 'Jeotgal'.</title>
        <authorList>
            <person name="Yang A.-I."/>
            <person name="Shin N.-R."/>
        </authorList>
    </citation>
    <scope>NUCLEOTIDE SEQUENCE [LARGE SCALE GENOMIC DNA]</scope>
    <source>
        <strain evidence="2 3">KCTC3840</strain>
    </source>
</reference>
<dbReference type="PROSITE" id="PS51257">
    <property type="entry name" value="PROKAR_LIPOPROTEIN"/>
    <property type="match status" value="1"/>
</dbReference>
<protein>
    <submittedName>
        <fullName evidence="2">YkyA family protein</fullName>
    </submittedName>
</protein>
<gene>
    <name evidence="2" type="ORF">QT716_04765</name>
</gene>
<keyword evidence="1" id="KW-0175">Coiled coil</keyword>
<keyword evidence="3" id="KW-1185">Reference proteome</keyword>
<evidence type="ECO:0000256" key="1">
    <source>
        <dbReference type="SAM" id="Coils"/>
    </source>
</evidence>
<evidence type="ECO:0000313" key="3">
    <source>
        <dbReference type="Proteomes" id="UP001280629"/>
    </source>
</evidence>
<accession>A0ABU4FXC3</accession>
<dbReference type="EMBL" id="JAUBDH010000002">
    <property type="protein sequence ID" value="MDW0109366.1"/>
    <property type="molecule type" value="Genomic_DNA"/>
</dbReference>
<name>A0ABU4FXC3_9BACL</name>
<dbReference type="InterPro" id="IPR036785">
    <property type="entry name" value="YkyA-like_sf"/>
</dbReference>
<dbReference type="RefSeq" id="WP_317934850.1">
    <property type="nucleotide sequence ID" value="NZ_JAUBDH010000002.1"/>
</dbReference>
<feature type="coiled-coil region" evidence="1">
    <location>
        <begin position="87"/>
        <end position="114"/>
    </location>
</feature>
<dbReference type="Gene3D" id="1.20.120.570">
    <property type="entry name" value="YkyA-like"/>
    <property type="match status" value="1"/>
</dbReference>
<evidence type="ECO:0000313" key="2">
    <source>
        <dbReference type="EMBL" id="MDW0109366.1"/>
    </source>
</evidence>
<feature type="coiled-coil region" evidence="1">
    <location>
        <begin position="23"/>
        <end position="57"/>
    </location>
</feature>
<comment type="caution">
    <text evidence="2">The sequence shown here is derived from an EMBL/GenBank/DDBJ whole genome shotgun (WGS) entry which is preliminary data.</text>
</comment>
<sequence>MQKMILAVSLCGLLTLGGCTENENEMQQELSEILNEVQTHEKEAADFETQLAAIEKKEQILFEKTLNLKVEDQNLVESNVTRMKTLLSERQELIEEERIIVDEAEKKAARLSDLPPAESDDGTRAVAKLKKALAERYELHHKVIEIYIEMTGRQLAVYNFLIDENVKRVKLEKAILLVNKTKAQLDDATQVFNQSTNEVNSALSETQQIETD</sequence>
<organism evidence="2 3">
    <name type="scientific">Sporosarcina aquimarina</name>
    <dbReference type="NCBI Taxonomy" id="114975"/>
    <lineage>
        <taxon>Bacteria</taxon>
        <taxon>Bacillati</taxon>
        <taxon>Bacillota</taxon>
        <taxon>Bacilli</taxon>
        <taxon>Bacillales</taxon>
        <taxon>Caryophanaceae</taxon>
        <taxon>Sporosarcina</taxon>
    </lineage>
</organism>
<dbReference type="Proteomes" id="UP001280629">
    <property type="component" value="Unassembled WGS sequence"/>
</dbReference>